<evidence type="ECO:0000256" key="4">
    <source>
        <dbReference type="ARBA" id="ARBA00022989"/>
    </source>
</evidence>
<dbReference type="HOGENOM" id="CLU_015237_4_1_0"/>
<organism evidence="12 13">
    <name type="scientific">Methylomirabilis oxygeniifera</name>
    <dbReference type="NCBI Taxonomy" id="671143"/>
    <lineage>
        <taxon>Bacteria</taxon>
        <taxon>Candidatus Methylomirabilota</taxon>
        <taxon>Candidatus Methylomirabilia</taxon>
        <taxon>Candidatus Methylomirabilales</taxon>
        <taxon>Candidatus Methylomirabilaceae</taxon>
        <taxon>Candidatus Methylomirabilis</taxon>
    </lineage>
</organism>
<gene>
    <name evidence="12" type="ORF">DAMO_2633</name>
</gene>
<dbReference type="AlphaFoldDB" id="D5MK84"/>
<dbReference type="PROSITE" id="PS51846">
    <property type="entry name" value="CNNM"/>
    <property type="match status" value="1"/>
</dbReference>
<dbReference type="PANTHER" id="PTHR22777:SF17">
    <property type="entry name" value="UPF0053 PROTEIN SLL0260"/>
    <property type="match status" value="1"/>
</dbReference>
<evidence type="ECO:0000313" key="13">
    <source>
        <dbReference type="Proteomes" id="UP000006898"/>
    </source>
</evidence>
<dbReference type="InterPro" id="IPR044751">
    <property type="entry name" value="Ion_transp-like_CBS"/>
</dbReference>
<keyword evidence="5 7" id="KW-0129">CBS domain</keyword>
<reference evidence="12 13" key="1">
    <citation type="journal article" date="2010" name="Nature">
        <title>Nitrite-driven anaerobic methane oxidation by oxygenic bacteria.</title>
        <authorList>
            <person name="Ettwig K.F."/>
            <person name="Butler M.K."/>
            <person name="Le Paslier D."/>
            <person name="Pelletier E."/>
            <person name="Mangenot S."/>
            <person name="Kuypers M.M.M."/>
            <person name="Schreiber F."/>
            <person name="Dutilh B.E."/>
            <person name="Zedelius J."/>
            <person name="de Beer D."/>
            <person name="Gloerich J."/>
            <person name="Wessels H.J.C.T."/>
            <person name="van Allen T."/>
            <person name="Luesken F."/>
            <person name="Wu M."/>
            <person name="van de Pas-Schoonen K.T."/>
            <person name="Op den Camp H.J.M."/>
            <person name="Janssen-Megens E.M."/>
            <person name="Francoijs K-J."/>
            <person name="Stunnenberg H."/>
            <person name="Weissenbach J."/>
            <person name="Jetten M.S.M."/>
            <person name="Strous M."/>
        </authorList>
    </citation>
    <scope>NUCLEOTIDE SEQUENCE [LARGE SCALE GENOMIC DNA]</scope>
</reference>
<accession>D5MK84</accession>
<evidence type="ECO:0000256" key="3">
    <source>
        <dbReference type="ARBA" id="ARBA00022737"/>
    </source>
</evidence>
<feature type="transmembrane region" description="Helical" evidence="9">
    <location>
        <begin position="65"/>
        <end position="90"/>
    </location>
</feature>
<evidence type="ECO:0000259" key="11">
    <source>
        <dbReference type="PROSITE" id="PS51846"/>
    </source>
</evidence>
<name>D5MK84_METO1</name>
<dbReference type="Pfam" id="PF03471">
    <property type="entry name" value="CorC_HlyC"/>
    <property type="match status" value="1"/>
</dbReference>
<evidence type="ECO:0000256" key="6">
    <source>
        <dbReference type="ARBA" id="ARBA00023136"/>
    </source>
</evidence>
<dbReference type="SMART" id="SM01091">
    <property type="entry name" value="CorC_HlyC"/>
    <property type="match status" value="1"/>
</dbReference>
<evidence type="ECO:0000256" key="2">
    <source>
        <dbReference type="ARBA" id="ARBA00022692"/>
    </source>
</evidence>
<keyword evidence="4 8" id="KW-1133">Transmembrane helix</keyword>
<dbReference type="InterPro" id="IPR000644">
    <property type="entry name" value="CBS_dom"/>
</dbReference>
<dbReference type="PATRIC" id="fig|671143.5.peg.2317"/>
<dbReference type="FunFam" id="3.10.580.10:FF:000002">
    <property type="entry name" value="Magnesium/cobalt efflux protein CorC"/>
    <property type="match status" value="1"/>
</dbReference>
<evidence type="ECO:0000259" key="10">
    <source>
        <dbReference type="PROSITE" id="PS51371"/>
    </source>
</evidence>
<dbReference type="Pfam" id="PF01595">
    <property type="entry name" value="CNNM"/>
    <property type="match status" value="1"/>
</dbReference>
<dbReference type="eggNOG" id="COG1253">
    <property type="taxonomic scope" value="Bacteria"/>
</dbReference>
<evidence type="ECO:0000256" key="1">
    <source>
        <dbReference type="ARBA" id="ARBA00004141"/>
    </source>
</evidence>
<evidence type="ECO:0000256" key="9">
    <source>
        <dbReference type="SAM" id="Phobius"/>
    </source>
</evidence>
<dbReference type="GO" id="GO:0050660">
    <property type="term" value="F:flavin adenine dinucleotide binding"/>
    <property type="evidence" value="ECO:0007669"/>
    <property type="project" value="InterPro"/>
</dbReference>
<dbReference type="PROSITE" id="PS51371">
    <property type="entry name" value="CBS"/>
    <property type="match status" value="2"/>
</dbReference>
<dbReference type="KEGG" id="mox:DAMO_2633"/>
<dbReference type="Gene3D" id="3.10.580.10">
    <property type="entry name" value="CBS-domain"/>
    <property type="match status" value="1"/>
</dbReference>
<evidence type="ECO:0000256" key="5">
    <source>
        <dbReference type="ARBA" id="ARBA00023122"/>
    </source>
</evidence>
<dbReference type="SUPFAM" id="SSF54631">
    <property type="entry name" value="CBS-domain pair"/>
    <property type="match status" value="1"/>
</dbReference>
<keyword evidence="3" id="KW-0677">Repeat</keyword>
<dbReference type="InterPro" id="IPR046342">
    <property type="entry name" value="CBS_dom_sf"/>
</dbReference>
<evidence type="ECO:0000256" key="7">
    <source>
        <dbReference type="PROSITE-ProRule" id="PRU00703"/>
    </source>
</evidence>
<dbReference type="CDD" id="cd04590">
    <property type="entry name" value="CBS_pair_CorC_HlyC_assoc"/>
    <property type="match status" value="1"/>
</dbReference>
<feature type="transmembrane region" description="Helical" evidence="9">
    <location>
        <begin position="14"/>
        <end position="34"/>
    </location>
</feature>
<proteinExistence type="predicted"/>
<feature type="transmembrane region" description="Helical" evidence="9">
    <location>
        <begin position="110"/>
        <end position="131"/>
    </location>
</feature>
<comment type="subcellular location">
    <subcellularLocation>
        <location evidence="1">Membrane</location>
        <topology evidence="1">Multi-pass membrane protein</topology>
    </subcellularLocation>
</comment>
<dbReference type="SMART" id="SM00116">
    <property type="entry name" value="CBS"/>
    <property type="match status" value="2"/>
</dbReference>
<dbReference type="SUPFAM" id="SSF56176">
    <property type="entry name" value="FAD-binding/transporter-associated domain-like"/>
    <property type="match status" value="1"/>
</dbReference>
<feature type="domain" description="CBS" evidence="10">
    <location>
        <begin position="228"/>
        <end position="287"/>
    </location>
</feature>
<dbReference type="Proteomes" id="UP000006898">
    <property type="component" value="Chromosome"/>
</dbReference>
<evidence type="ECO:0000256" key="8">
    <source>
        <dbReference type="PROSITE-ProRule" id="PRU01193"/>
    </source>
</evidence>
<sequence>MEGLDSGTLLLETIFIFMLILLNGFFAGSEMAIVSLRRSRVQELVEAGDSRASTVQRLKDDPDRFFTTIQIGINLVSTLASALGGALAVRVIRPLLDRLPGGGLGAGGELVALGIVVMVITYLTIVFGELVPKSLGLRYAERVALAIAGLHEALGRWFSLFGRPLTASSRLILSLFRAAPHGTTGFVSEEEIKLMVQEGKEQGIFDQTEQELIHSVFEFTETSVKEVMIPRPQIEAIELDTPLAEVLKFVVETGYSRYPIYHKSLDDICGILHYKDLLRLQLEDREISLKTITHPAYFVPETMQVSQLLKELQRRRLSMAIVVDEHGGVDGLVAMEDLLEEIVGEIHDEYEATEKPVEHLRDGSLIIDASLNIKDLHDEYGLPFPESPTYETLAGFMLTQLQRIPKGGDIITYQGKKLTIVDMEGRRIARIKVEDVPATH</sequence>
<keyword evidence="6 8" id="KW-0472">Membrane</keyword>
<feature type="domain" description="CBS" evidence="10">
    <location>
        <begin position="292"/>
        <end position="349"/>
    </location>
</feature>
<keyword evidence="2 8" id="KW-0812">Transmembrane</keyword>
<evidence type="ECO:0000313" key="12">
    <source>
        <dbReference type="EMBL" id="CBE69706.1"/>
    </source>
</evidence>
<protein>
    <submittedName>
        <fullName evidence="12">CBS domain protein</fullName>
    </submittedName>
</protein>
<dbReference type="InterPro" id="IPR016169">
    <property type="entry name" value="FAD-bd_PCMH_sub2"/>
</dbReference>
<dbReference type="STRING" id="671143.DAMO_2633"/>
<dbReference type="InterPro" id="IPR036318">
    <property type="entry name" value="FAD-bd_PCMH-like_sf"/>
</dbReference>
<feature type="domain" description="CNNM transmembrane" evidence="11">
    <location>
        <begin position="5"/>
        <end position="209"/>
    </location>
</feature>
<dbReference type="InterPro" id="IPR002550">
    <property type="entry name" value="CNNM"/>
</dbReference>
<dbReference type="Gene3D" id="3.30.465.10">
    <property type="match status" value="1"/>
</dbReference>
<dbReference type="PANTHER" id="PTHR22777">
    <property type="entry name" value="HEMOLYSIN-RELATED"/>
    <property type="match status" value="1"/>
</dbReference>
<dbReference type="InterPro" id="IPR005170">
    <property type="entry name" value="Transptr-assoc_dom"/>
</dbReference>
<dbReference type="GO" id="GO:0005886">
    <property type="term" value="C:plasma membrane"/>
    <property type="evidence" value="ECO:0007669"/>
    <property type="project" value="TreeGrafter"/>
</dbReference>
<dbReference type="EMBL" id="FP565575">
    <property type="protein sequence ID" value="CBE69706.1"/>
    <property type="molecule type" value="Genomic_DNA"/>
</dbReference>
<dbReference type="Pfam" id="PF00571">
    <property type="entry name" value="CBS"/>
    <property type="match status" value="2"/>
</dbReference>